<comment type="caution">
    <text evidence="2">The sequence shown here is derived from an EMBL/GenBank/DDBJ whole genome shotgun (WGS) entry which is preliminary data.</text>
</comment>
<protein>
    <submittedName>
        <fullName evidence="2">Uncharacterized protein</fullName>
    </submittedName>
</protein>
<evidence type="ECO:0000313" key="3">
    <source>
        <dbReference type="Proteomes" id="UP000461585"/>
    </source>
</evidence>
<proteinExistence type="predicted"/>
<dbReference type="RefSeq" id="WP_162369777.1">
    <property type="nucleotide sequence ID" value="NZ_JAAEEH010000009.1"/>
</dbReference>
<reference evidence="2 3" key="1">
    <citation type="submission" date="2020-01" db="EMBL/GenBank/DDBJ databases">
        <title>Anaeroalcalibacter tamaniensis gen. nov., sp. nov., moderately halophilic strictly anaerobic fermenter bacterium from mud volcano of Taman peninsula.</title>
        <authorList>
            <person name="Frolova A."/>
            <person name="Merkel A.Y."/>
            <person name="Slobodkin A.I."/>
        </authorList>
    </citation>
    <scope>NUCLEOTIDE SEQUENCE [LARGE SCALE GENOMIC DNA]</scope>
    <source>
        <strain evidence="2 3">F-3ap</strain>
    </source>
</reference>
<sequence>MVQMEKLMKLAALNAGIAVSNIVLFSEELMGVVLIGGSAFETVFGITAIFMSGAVFAVGNYSILSGKGKKSQANDLKTAEDCINALKRSGVKRTFSKEMATITEQTRRFSKKKDTARDLLLQKFSSEEMSYSKFQGVINEVESVFSVNIKNIVKKLSAFDVEDYRRMRTRRAKREFSKEFIRTKMGIYHEYIRFLKESIKDNEQILLKMDRLLLELSRLNSLENGEMEKMDAMKEIDELINKTKLYK</sequence>
<feature type="transmembrane region" description="Helical" evidence="1">
    <location>
        <begin position="12"/>
        <end position="37"/>
    </location>
</feature>
<dbReference type="EMBL" id="JAAEEH010000009">
    <property type="protein sequence ID" value="NDL67051.1"/>
    <property type="molecule type" value="Genomic_DNA"/>
</dbReference>
<dbReference type="Proteomes" id="UP000461585">
    <property type="component" value="Unassembled WGS sequence"/>
</dbReference>
<evidence type="ECO:0000313" key="2">
    <source>
        <dbReference type="EMBL" id="NDL67051.1"/>
    </source>
</evidence>
<keyword evidence="3" id="KW-1185">Reference proteome</keyword>
<accession>A0A7X5KLP5</accession>
<organism evidence="2 3">
    <name type="scientific">Anaerotalea alkaliphila</name>
    <dbReference type="NCBI Taxonomy" id="2662126"/>
    <lineage>
        <taxon>Bacteria</taxon>
        <taxon>Bacillati</taxon>
        <taxon>Bacillota</taxon>
        <taxon>Clostridia</taxon>
        <taxon>Eubacteriales</taxon>
        <taxon>Anaerotalea</taxon>
    </lineage>
</organism>
<keyword evidence="1" id="KW-1133">Transmembrane helix</keyword>
<feature type="transmembrane region" description="Helical" evidence="1">
    <location>
        <begin position="43"/>
        <end position="64"/>
    </location>
</feature>
<keyword evidence="1" id="KW-0472">Membrane</keyword>
<gene>
    <name evidence="2" type="ORF">GXN74_04720</name>
</gene>
<dbReference type="AlphaFoldDB" id="A0A7X5KLP5"/>
<keyword evidence="1" id="KW-0812">Transmembrane</keyword>
<name>A0A7X5KLP5_9FIRM</name>
<evidence type="ECO:0000256" key="1">
    <source>
        <dbReference type="SAM" id="Phobius"/>
    </source>
</evidence>